<proteinExistence type="predicted"/>
<dbReference type="CDD" id="cd06558">
    <property type="entry name" value="crotonase-like"/>
    <property type="match status" value="1"/>
</dbReference>
<comment type="caution">
    <text evidence="4">The sequence shown here is derived from an EMBL/GenBank/DDBJ whole genome shotgun (WGS) entry which is preliminary data.</text>
</comment>
<dbReference type="InterPro" id="IPR029045">
    <property type="entry name" value="ClpP/crotonase-like_dom_sf"/>
</dbReference>
<dbReference type="Pfam" id="PF00378">
    <property type="entry name" value="ECH_1"/>
    <property type="match status" value="1"/>
</dbReference>
<dbReference type="EMBL" id="NJIH01000010">
    <property type="protein sequence ID" value="OWT56784.1"/>
    <property type="molecule type" value="Genomic_DNA"/>
</dbReference>
<evidence type="ECO:0000256" key="2">
    <source>
        <dbReference type="ARBA" id="ARBA00023239"/>
    </source>
</evidence>
<evidence type="ECO:0000313" key="5">
    <source>
        <dbReference type="Proteomes" id="UP000214603"/>
    </source>
</evidence>
<evidence type="ECO:0000256" key="3">
    <source>
        <dbReference type="SAM" id="MobiDB-lite"/>
    </source>
</evidence>
<evidence type="ECO:0000256" key="1">
    <source>
        <dbReference type="ARBA" id="ARBA00023098"/>
    </source>
</evidence>
<protein>
    <submittedName>
        <fullName evidence="4">Enoyl-CoA hydratase</fullName>
    </submittedName>
</protein>
<reference evidence="5" key="1">
    <citation type="submission" date="2017-06" db="EMBL/GenBank/DDBJ databases">
        <title>Herbaspirillum phytohormonus sp. nov., isolated from the root nodule of Robinia pseudoacacia in lead-zinc mine.</title>
        <authorList>
            <person name="Fan M."/>
            <person name="Lin Y."/>
        </authorList>
    </citation>
    <scope>NUCLEOTIDE SEQUENCE [LARGE SCALE GENOMIC DNA]</scope>
    <source>
        <strain evidence="5">SC-089</strain>
    </source>
</reference>
<sequence>MEGSAMTPEQQALPQAGSPRAAQAPAGQARAPAASDASSAPARLHSADGVATLWLELDERGNALSAPMVETLQALVQAASADTSVHTLLLRSRSRHFCTGFDLGNLEAQSDGDLLARFVRIEMLLDAIWRAPLRTVALCAGRAWGAGADLFAACDLRLAVQGSRYAFPGAGFGLVLGTRRLAVRVGMQRTHDLTCEGTVLDAAQALQAGLASHLAATPEEAEALLATLTRPPATPRATVAALRAAALADTHGDADLLALVRSAAEPGLKNRIVQYRQAQLAKVAQTRG</sequence>
<dbReference type="GO" id="GO:0016829">
    <property type="term" value="F:lyase activity"/>
    <property type="evidence" value="ECO:0007669"/>
    <property type="project" value="UniProtKB-KW"/>
</dbReference>
<gene>
    <name evidence="4" type="ORF">CEY11_17985</name>
</gene>
<name>A0A225M615_9BURK</name>
<dbReference type="GO" id="GO:0006635">
    <property type="term" value="P:fatty acid beta-oxidation"/>
    <property type="evidence" value="ECO:0007669"/>
    <property type="project" value="TreeGrafter"/>
</dbReference>
<feature type="compositionally biased region" description="Low complexity" evidence="3">
    <location>
        <begin position="14"/>
        <end position="42"/>
    </location>
</feature>
<accession>A0A225M615</accession>
<keyword evidence="2" id="KW-0456">Lyase</keyword>
<keyword evidence="5" id="KW-1185">Reference proteome</keyword>
<dbReference type="Gene3D" id="3.90.226.10">
    <property type="entry name" value="2-enoyl-CoA Hydratase, Chain A, domain 1"/>
    <property type="match status" value="1"/>
</dbReference>
<dbReference type="SUPFAM" id="SSF52096">
    <property type="entry name" value="ClpP/crotonase"/>
    <property type="match status" value="1"/>
</dbReference>
<keyword evidence="1" id="KW-0443">Lipid metabolism</keyword>
<dbReference type="Proteomes" id="UP000214603">
    <property type="component" value="Unassembled WGS sequence"/>
</dbReference>
<evidence type="ECO:0000313" key="4">
    <source>
        <dbReference type="EMBL" id="OWT56784.1"/>
    </source>
</evidence>
<dbReference type="InterPro" id="IPR001753">
    <property type="entry name" value="Enoyl-CoA_hydra/iso"/>
</dbReference>
<dbReference type="AlphaFoldDB" id="A0A225M615"/>
<organism evidence="4 5">
    <name type="scientific">Candidimonas nitroreducens</name>
    <dbReference type="NCBI Taxonomy" id="683354"/>
    <lineage>
        <taxon>Bacteria</taxon>
        <taxon>Pseudomonadati</taxon>
        <taxon>Pseudomonadota</taxon>
        <taxon>Betaproteobacteria</taxon>
        <taxon>Burkholderiales</taxon>
        <taxon>Alcaligenaceae</taxon>
        <taxon>Candidimonas</taxon>
    </lineage>
</organism>
<feature type="region of interest" description="Disordered" evidence="3">
    <location>
        <begin position="1"/>
        <end position="42"/>
    </location>
</feature>
<dbReference type="PANTHER" id="PTHR11941:SF169">
    <property type="entry name" value="(7AS)-7A-METHYL-1,5-DIOXO-2,3,5,6,7,7A-HEXAHYDRO-1H-INDENE-CARBOXYL-COA HYDROLASE"/>
    <property type="match status" value="1"/>
</dbReference>
<dbReference type="PANTHER" id="PTHR11941">
    <property type="entry name" value="ENOYL-COA HYDRATASE-RELATED"/>
    <property type="match status" value="1"/>
</dbReference>